<proteinExistence type="predicted"/>
<sequence length="228" mass="25565">MDTCNVTVDAVRVHPSMSLGELLHVPGSGIHPTRGRMTPGQIRIDLRKLGKTSERQIVMHVGLRGGRNRTHAAPDREQPPSEKILRKRCLSGNPVKRYGSRSLDCHVVGNVRSTGDAWTINSPDFWRPITVSSTLAESGVWADPCGRPLGRRKVHWSHLGTMTFVVLRDRAWRYLLDDEGKCGECWGDEWKKTGLHGGYWNTHKSDGKTPSRIRTNNRLDGTDPWDSG</sequence>
<name>A0ACD1I7U8_9EURO</name>
<reference evidence="1" key="1">
    <citation type="submission" date="2018-02" db="EMBL/GenBank/DDBJ databases">
        <title>The genomes of Aspergillus section Nigri reveals drivers in fungal speciation.</title>
        <authorList>
            <consortium name="DOE Joint Genome Institute"/>
            <person name="Vesth T.C."/>
            <person name="Nybo J."/>
            <person name="Theobald S."/>
            <person name="Brandl J."/>
            <person name="Frisvad J.C."/>
            <person name="Nielsen K.F."/>
            <person name="Lyhne E.K."/>
            <person name="Kogle M.E."/>
            <person name="Kuo A."/>
            <person name="Riley R."/>
            <person name="Clum A."/>
            <person name="Nolan M."/>
            <person name="Lipzen A."/>
            <person name="Salamov A."/>
            <person name="Henrissat B."/>
            <person name="Wiebenga A."/>
            <person name="De vries R.P."/>
            <person name="Grigoriev I.V."/>
            <person name="Mortensen U.H."/>
            <person name="Andersen M.R."/>
            <person name="Baker S.E."/>
        </authorList>
    </citation>
    <scope>NUCLEOTIDE SEQUENCE</scope>
    <source>
        <strain evidence="1">CBS 115574</strain>
    </source>
</reference>
<protein>
    <submittedName>
        <fullName evidence="1">Uncharacterized protein</fullName>
    </submittedName>
</protein>
<accession>A0ACD1I7U8</accession>
<evidence type="ECO:0000313" key="2">
    <source>
        <dbReference type="Proteomes" id="UP000249748"/>
    </source>
</evidence>
<organism evidence="1 2">
    <name type="scientific">Aspergillus costaricaensis CBS 115574</name>
    <dbReference type="NCBI Taxonomy" id="1448317"/>
    <lineage>
        <taxon>Eukaryota</taxon>
        <taxon>Fungi</taxon>
        <taxon>Dikarya</taxon>
        <taxon>Ascomycota</taxon>
        <taxon>Pezizomycotina</taxon>
        <taxon>Eurotiomycetes</taxon>
        <taxon>Eurotiomycetidae</taxon>
        <taxon>Eurotiales</taxon>
        <taxon>Aspergillaceae</taxon>
        <taxon>Aspergillus</taxon>
        <taxon>Aspergillus subgen. Circumdati</taxon>
    </lineage>
</organism>
<dbReference type="Proteomes" id="UP000249748">
    <property type="component" value="Unassembled WGS sequence"/>
</dbReference>
<keyword evidence="2" id="KW-1185">Reference proteome</keyword>
<dbReference type="EMBL" id="KZ824561">
    <property type="protein sequence ID" value="RAK86141.1"/>
    <property type="molecule type" value="Genomic_DNA"/>
</dbReference>
<evidence type="ECO:0000313" key="1">
    <source>
        <dbReference type="EMBL" id="RAK86141.1"/>
    </source>
</evidence>
<gene>
    <name evidence="1" type="ORF">BO79DRAFT_230870</name>
</gene>